<keyword evidence="2" id="KW-1185">Reference proteome</keyword>
<organism evidence="1 2">
    <name type="scientific">Mucilaginibacter oryzae</name>
    <dbReference type="NCBI Taxonomy" id="468058"/>
    <lineage>
        <taxon>Bacteria</taxon>
        <taxon>Pseudomonadati</taxon>
        <taxon>Bacteroidota</taxon>
        <taxon>Sphingobacteriia</taxon>
        <taxon>Sphingobacteriales</taxon>
        <taxon>Sphingobacteriaceae</taxon>
        <taxon>Mucilaginibacter</taxon>
    </lineage>
</organism>
<accession>A0A316HB98</accession>
<comment type="caution">
    <text evidence="1">The sequence shown here is derived from an EMBL/GenBank/DDBJ whole genome shotgun (WGS) entry which is preliminary data.</text>
</comment>
<reference evidence="1 2" key="1">
    <citation type="submission" date="2018-05" db="EMBL/GenBank/DDBJ databases">
        <title>Genomic Encyclopedia of Archaeal and Bacterial Type Strains, Phase II (KMG-II): from individual species to whole genera.</title>
        <authorList>
            <person name="Goeker M."/>
        </authorList>
    </citation>
    <scope>NUCLEOTIDE SEQUENCE [LARGE SCALE GENOMIC DNA]</scope>
    <source>
        <strain evidence="1 2">DSM 19975</strain>
    </source>
</reference>
<sequence length="83" mass="9366">MKLAVITFFTGCLLGAAGLWFYQQPGDLQMKYPVSARLYRMSISPEKLNLSGLDQLAFHGKTGDYRHHGTREDVRRGYFSGHG</sequence>
<protein>
    <submittedName>
        <fullName evidence="1">Uncharacterized protein</fullName>
    </submittedName>
</protein>
<dbReference type="EMBL" id="QGHA01000005">
    <property type="protein sequence ID" value="PWK77250.1"/>
    <property type="molecule type" value="Genomic_DNA"/>
</dbReference>
<dbReference type="AlphaFoldDB" id="A0A316HB98"/>
<dbReference type="RefSeq" id="WP_109608642.1">
    <property type="nucleotide sequence ID" value="NZ_QGHA01000005.1"/>
</dbReference>
<dbReference type="Proteomes" id="UP000245678">
    <property type="component" value="Unassembled WGS sequence"/>
</dbReference>
<proteinExistence type="predicted"/>
<evidence type="ECO:0000313" key="2">
    <source>
        <dbReference type="Proteomes" id="UP000245678"/>
    </source>
</evidence>
<evidence type="ECO:0000313" key="1">
    <source>
        <dbReference type="EMBL" id="PWK77250.1"/>
    </source>
</evidence>
<gene>
    <name evidence="1" type="ORF">LX99_03061</name>
</gene>
<name>A0A316HB98_9SPHI</name>